<keyword evidence="1" id="KW-0812">Transmembrane</keyword>
<feature type="transmembrane region" description="Helical" evidence="1">
    <location>
        <begin position="181"/>
        <end position="197"/>
    </location>
</feature>
<feature type="transmembrane region" description="Helical" evidence="1">
    <location>
        <begin position="217"/>
        <end position="237"/>
    </location>
</feature>
<evidence type="ECO:0000256" key="1">
    <source>
        <dbReference type="SAM" id="Phobius"/>
    </source>
</evidence>
<dbReference type="EMBL" id="JAGSOG010000220">
    <property type="protein sequence ID" value="MBR7837657.1"/>
    <property type="molecule type" value="Genomic_DNA"/>
</dbReference>
<sequence length="407" mass="43514">MPSKPASAWQRLRRARWGRAALIATVTVCVGYAPIAMTELWPYASPGAPAIGRRLLADAVSPQYVAQALATRLTPYQRSLIPLIVHSVLGGMLMLLGPLQLLTALRRRRRLHRALGVVFAAAVYACMAAAAVYLARTPPAQAFSGAAFWVALAAILVGTVLSVTFGILAAVARMPDVHQRWMLLCFGFLMSAPLLRLEWGALPMLYPGLPMASINEIAIMHLGSVCAFGGLLAARTIDRRPTVRGVEGTWVPTSALVAVHVAGAAALVWISRAYLGWGVDGTRRLTWYLIPFAVTWAIMTYGQVRAGRTGRTWAREEWRVQQAFLCLAPLLSLVVAAAVQRSVAVDAETAMTAGVSVGCGTTAVFATVVVSLRRYHARETVRRLGQAAGSRAGVVAAPVELSEAGQA</sequence>
<dbReference type="RefSeq" id="WP_212532124.1">
    <property type="nucleotide sequence ID" value="NZ_JAGSOG010000220.1"/>
</dbReference>
<protein>
    <submittedName>
        <fullName evidence="2">DUF2306 domain-containing protein</fullName>
    </submittedName>
</protein>
<keyword evidence="1" id="KW-1133">Transmembrane helix</keyword>
<gene>
    <name evidence="2" type="ORF">KDL01_30535</name>
</gene>
<reference evidence="2" key="1">
    <citation type="submission" date="2021-04" db="EMBL/GenBank/DDBJ databases">
        <title>Genome based classification of Actinospica acidithermotolerans sp. nov., an actinobacterium isolated from an Indonesian hot spring.</title>
        <authorList>
            <person name="Kusuma A.B."/>
            <person name="Putra K.E."/>
            <person name="Nafisah S."/>
            <person name="Loh J."/>
            <person name="Nouioui I."/>
            <person name="Goodfellow M."/>
        </authorList>
    </citation>
    <scope>NUCLEOTIDE SEQUENCE</scope>
    <source>
        <strain evidence="2">CSCA 57</strain>
    </source>
</reference>
<feature type="transmembrane region" description="Helical" evidence="1">
    <location>
        <begin position="146"/>
        <end position="169"/>
    </location>
</feature>
<accession>A0A941ITI3</accession>
<proteinExistence type="predicted"/>
<feature type="transmembrane region" description="Helical" evidence="1">
    <location>
        <begin position="350"/>
        <end position="372"/>
    </location>
</feature>
<evidence type="ECO:0000313" key="2">
    <source>
        <dbReference type="EMBL" id="MBR7837657.1"/>
    </source>
</evidence>
<dbReference type="Pfam" id="PF10067">
    <property type="entry name" value="DUF2306"/>
    <property type="match status" value="1"/>
</dbReference>
<name>A0A941ITI3_9ACTN</name>
<comment type="caution">
    <text evidence="2">The sequence shown here is derived from an EMBL/GenBank/DDBJ whole genome shotgun (WGS) entry which is preliminary data.</text>
</comment>
<keyword evidence="3" id="KW-1185">Reference proteome</keyword>
<keyword evidence="1" id="KW-0472">Membrane</keyword>
<feature type="transmembrane region" description="Helical" evidence="1">
    <location>
        <begin position="249"/>
        <end position="270"/>
    </location>
</feature>
<organism evidence="2 3">
    <name type="scientific">Actinospica durhamensis</name>
    <dbReference type="NCBI Taxonomy" id="1508375"/>
    <lineage>
        <taxon>Bacteria</taxon>
        <taxon>Bacillati</taxon>
        <taxon>Actinomycetota</taxon>
        <taxon>Actinomycetes</taxon>
        <taxon>Catenulisporales</taxon>
        <taxon>Actinospicaceae</taxon>
        <taxon>Actinospica</taxon>
    </lineage>
</organism>
<feature type="transmembrane region" description="Helical" evidence="1">
    <location>
        <begin position="80"/>
        <end position="102"/>
    </location>
</feature>
<feature type="transmembrane region" description="Helical" evidence="1">
    <location>
        <begin position="114"/>
        <end position="134"/>
    </location>
</feature>
<evidence type="ECO:0000313" key="3">
    <source>
        <dbReference type="Proteomes" id="UP000675781"/>
    </source>
</evidence>
<feature type="transmembrane region" description="Helical" evidence="1">
    <location>
        <begin position="285"/>
        <end position="302"/>
    </location>
</feature>
<feature type="transmembrane region" description="Helical" evidence="1">
    <location>
        <begin position="20"/>
        <end position="37"/>
    </location>
</feature>
<dbReference type="AlphaFoldDB" id="A0A941ITI3"/>
<dbReference type="Proteomes" id="UP000675781">
    <property type="component" value="Unassembled WGS sequence"/>
</dbReference>
<feature type="transmembrane region" description="Helical" evidence="1">
    <location>
        <begin position="323"/>
        <end position="344"/>
    </location>
</feature>
<dbReference type="InterPro" id="IPR018750">
    <property type="entry name" value="DUF2306_membrane"/>
</dbReference>